<proteinExistence type="predicted"/>
<feature type="domain" description="Glycosyl transferase family 1" evidence="3">
    <location>
        <begin position="194"/>
        <end position="355"/>
    </location>
</feature>
<comment type="caution">
    <text evidence="6">The sequence shown here is derived from an EMBL/GenBank/DDBJ whole genome shotgun (WGS) entry which is preliminary data.</text>
</comment>
<dbReference type="PANTHER" id="PTHR12526">
    <property type="entry name" value="GLYCOSYLTRANSFERASE"/>
    <property type="match status" value="1"/>
</dbReference>
<feature type="domain" description="Glycosyltransferase subfamily 4-like N-terminal" evidence="4">
    <location>
        <begin position="67"/>
        <end position="173"/>
    </location>
</feature>
<accession>A0A7X1DZE2</accession>
<dbReference type="GO" id="GO:1901135">
    <property type="term" value="P:carbohydrate derivative metabolic process"/>
    <property type="evidence" value="ECO:0007669"/>
    <property type="project" value="UniProtKB-ARBA"/>
</dbReference>
<keyword evidence="8" id="KW-1185">Reference proteome</keyword>
<evidence type="ECO:0000256" key="1">
    <source>
        <dbReference type="ARBA" id="ARBA00022676"/>
    </source>
</evidence>
<dbReference type="Pfam" id="PF00534">
    <property type="entry name" value="Glycos_transf_1"/>
    <property type="match status" value="1"/>
</dbReference>
<dbReference type="PANTHER" id="PTHR12526:SF510">
    <property type="entry name" value="D-INOSITOL 3-PHOSPHATE GLYCOSYLTRANSFERASE"/>
    <property type="match status" value="1"/>
</dbReference>
<dbReference type="InterPro" id="IPR001296">
    <property type="entry name" value="Glyco_trans_1"/>
</dbReference>
<evidence type="ECO:0000313" key="6">
    <source>
        <dbReference type="EMBL" id="MBC2407376.1"/>
    </source>
</evidence>
<keyword evidence="1" id="KW-0328">Glycosyltransferase</keyword>
<dbReference type="InterPro" id="IPR028098">
    <property type="entry name" value="Glyco_trans_4-like_N"/>
</dbReference>
<organism evidence="6 7">
    <name type="scientific">Pseudomonas cremoris</name>
    <dbReference type="NCBI Taxonomy" id="2724178"/>
    <lineage>
        <taxon>Bacteria</taxon>
        <taxon>Pseudomonadati</taxon>
        <taxon>Pseudomonadota</taxon>
        <taxon>Gammaproteobacteria</taxon>
        <taxon>Pseudomonadales</taxon>
        <taxon>Pseudomonadaceae</taxon>
        <taxon>Pseudomonas</taxon>
    </lineage>
</organism>
<dbReference type="EMBL" id="JAAXCY010000005">
    <property type="protein sequence ID" value="MBC2407376.1"/>
    <property type="molecule type" value="Genomic_DNA"/>
</dbReference>
<protein>
    <submittedName>
        <fullName evidence="6">Glycosyltransferase</fullName>
    </submittedName>
</protein>
<gene>
    <name evidence="5" type="ORF">HF209_10580</name>
    <name evidence="6" type="ORF">HF257_15320</name>
</gene>
<evidence type="ECO:0000256" key="2">
    <source>
        <dbReference type="ARBA" id="ARBA00022679"/>
    </source>
</evidence>
<dbReference type="AlphaFoldDB" id="A0A7X1DZE2"/>
<sequence length="381" mass="43174">MKLLRIISSVKPENGGPINAAREIDKVLFQHGHVIDVLTLDERFAIDYPGTVHFMGPSLFGYGLNRNIGKWLEQHARDYDFFIINGLWQYHGFVARQVLQKLGRPYIVYTHGMLDPWFKHEYPLKHLKKWLYWPWGEYRVLRDAQRVVFTSEEEKQRARESFWLYRANETVTAYGTASPPVDGAGLAQGFLDDHPELKGKRVLLFLSRIHEKKGCDHLLQAFAQVAAQDERLHLVMAGPDQGGWVQALQAQAQQLGIAPRVTWPGMLQGAAKWGAFYAAEVFCLPSHQENFGVVVAEALACGTPVLISNKVNIWREIEADAVGFVSDDTVAGAAYNLQRWLRLAPQDHAEMSARAKACFAERFHIQRGAERLLEIVGECRA</sequence>
<keyword evidence="2 6" id="KW-0808">Transferase</keyword>
<evidence type="ECO:0000259" key="4">
    <source>
        <dbReference type="Pfam" id="PF13579"/>
    </source>
</evidence>
<dbReference type="Gene3D" id="3.40.50.2000">
    <property type="entry name" value="Glycogen Phosphorylase B"/>
    <property type="match status" value="2"/>
</dbReference>
<dbReference type="SUPFAM" id="SSF53756">
    <property type="entry name" value="UDP-Glycosyltransferase/glycogen phosphorylase"/>
    <property type="match status" value="1"/>
</dbReference>
<dbReference type="Proteomes" id="UP000520513">
    <property type="component" value="Unassembled WGS sequence"/>
</dbReference>
<reference evidence="7 8" key="1">
    <citation type="submission" date="2020-04" db="EMBL/GenBank/DDBJ databases">
        <title>Pseudomonas crami sp. nov., a novel proteolytic bacterial species isolated from cream.</title>
        <authorList>
            <person name="Hofmann K."/>
            <person name="Woller A."/>
            <person name="Huptas C."/>
            <person name="Wenning M."/>
            <person name="Scherer S."/>
            <person name="Doll E.V."/>
        </authorList>
    </citation>
    <scope>NUCLEOTIDE SEQUENCE [LARGE SCALE GENOMIC DNA]</scope>
    <source>
        <strain evidence="5 8">WS 5096</strain>
        <strain evidence="6 7">WS 5106</strain>
    </source>
</reference>
<evidence type="ECO:0000313" key="8">
    <source>
        <dbReference type="Proteomes" id="UP000534677"/>
    </source>
</evidence>
<dbReference type="EMBL" id="JAAXCZ010000004">
    <property type="protein sequence ID" value="MBC2381387.1"/>
    <property type="molecule type" value="Genomic_DNA"/>
</dbReference>
<dbReference type="GO" id="GO:0016757">
    <property type="term" value="F:glycosyltransferase activity"/>
    <property type="evidence" value="ECO:0007669"/>
    <property type="project" value="UniProtKB-KW"/>
</dbReference>
<dbReference type="Proteomes" id="UP000534677">
    <property type="component" value="Unassembled WGS sequence"/>
</dbReference>
<name>A0A7X1DZE2_9PSED</name>
<evidence type="ECO:0000259" key="3">
    <source>
        <dbReference type="Pfam" id="PF00534"/>
    </source>
</evidence>
<evidence type="ECO:0000313" key="5">
    <source>
        <dbReference type="EMBL" id="MBC2381387.1"/>
    </source>
</evidence>
<evidence type="ECO:0000313" key="7">
    <source>
        <dbReference type="Proteomes" id="UP000520513"/>
    </source>
</evidence>
<dbReference type="Pfam" id="PF13579">
    <property type="entry name" value="Glyco_trans_4_4"/>
    <property type="match status" value="1"/>
</dbReference>